<sequence>MEFYEYFIGDEALALAKEFKKYFKGFKGKRMKILILILQEDGKLRPLERQFKEFYKVMQDFCDWSIGSRQAINDVKKEHIREEEFEEIRTLLNSVYANL</sequence>
<reference evidence="1 2" key="1">
    <citation type="submission" date="2019-02" db="EMBL/GenBank/DDBJ databases">
        <title>Bacterial novel species Emticicia sp. 17J42-9 isolated from soil.</title>
        <authorList>
            <person name="Jung H.-Y."/>
        </authorList>
    </citation>
    <scope>NUCLEOTIDE SEQUENCE [LARGE SCALE GENOMIC DNA]</scope>
    <source>
        <strain evidence="1 2">17J42-9</strain>
    </source>
</reference>
<evidence type="ECO:0000313" key="2">
    <source>
        <dbReference type="Proteomes" id="UP000293162"/>
    </source>
</evidence>
<dbReference type="Proteomes" id="UP000293162">
    <property type="component" value="Unassembled WGS sequence"/>
</dbReference>
<dbReference type="RefSeq" id="WP_130022573.1">
    <property type="nucleotide sequence ID" value="NZ_SEWF01000027.1"/>
</dbReference>
<evidence type="ECO:0000313" key="1">
    <source>
        <dbReference type="EMBL" id="RYU94341.1"/>
    </source>
</evidence>
<protein>
    <submittedName>
        <fullName evidence="1">Uncharacterized protein</fullName>
    </submittedName>
</protein>
<organism evidence="1 2">
    <name type="scientific">Emticicia agri</name>
    <dbReference type="NCBI Taxonomy" id="2492393"/>
    <lineage>
        <taxon>Bacteria</taxon>
        <taxon>Pseudomonadati</taxon>
        <taxon>Bacteroidota</taxon>
        <taxon>Cytophagia</taxon>
        <taxon>Cytophagales</taxon>
        <taxon>Leadbetterellaceae</taxon>
        <taxon>Emticicia</taxon>
    </lineage>
</organism>
<proteinExistence type="predicted"/>
<gene>
    <name evidence="1" type="ORF">EWM59_17605</name>
</gene>
<keyword evidence="2" id="KW-1185">Reference proteome</keyword>
<dbReference type="EMBL" id="SEWF01000027">
    <property type="protein sequence ID" value="RYU94341.1"/>
    <property type="molecule type" value="Genomic_DNA"/>
</dbReference>
<dbReference type="AlphaFoldDB" id="A0A4Q5LX00"/>
<name>A0A4Q5LX00_9BACT</name>
<accession>A0A4Q5LX00</accession>
<comment type="caution">
    <text evidence="1">The sequence shown here is derived from an EMBL/GenBank/DDBJ whole genome shotgun (WGS) entry which is preliminary data.</text>
</comment>